<reference evidence="2" key="1">
    <citation type="submission" date="2016-10" db="EMBL/GenBank/DDBJ databases">
        <authorList>
            <person name="Varghese N."/>
            <person name="Submissions S."/>
        </authorList>
    </citation>
    <scope>NUCLEOTIDE SEQUENCE [LARGE SCALE GENOMIC DNA]</scope>
    <source>
        <strain evidence="2">DSM 44234</strain>
    </source>
</reference>
<gene>
    <name evidence="1" type="ORF">SAMN04489793_3153</name>
</gene>
<dbReference type="Proteomes" id="UP000182241">
    <property type="component" value="Unassembled WGS sequence"/>
</dbReference>
<organism evidence="1 2">
    <name type="scientific">Tsukamurella tyrosinosolvens</name>
    <dbReference type="NCBI Taxonomy" id="57704"/>
    <lineage>
        <taxon>Bacteria</taxon>
        <taxon>Bacillati</taxon>
        <taxon>Actinomycetota</taxon>
        <taxon>Actinomycetes</taxon>
        <taxon>Mycobacteriales</taxon>
        <taxon>Tsukamurellaceae</taxon>
        <taxon>Tsukamurella</taxon>
    </lineage>
</organism>
<dbReference type="STRING" id="57704.SAMN04489793_3153"/>
<dbReference type="OrthoDB" id="9974813at2"/>
<evidence type="ECO:0000313" key="2">
    <source>
        <dbReference type="Proteomes" id="UP000182241"/>
    </source>
</evidence>
<sequence>MTSIRYTLLVDGRGQHTGDFATATDLAADAVPRAARIAAVSVTETDLAKDIDSGYITIDLRARNPHIAVVARTAA</sequence>
<accession>A0A1H4V679</accession>
<proteinExistence type="predicted"/>
<dbReference type="RefSeq" id="WP_068742843.1">
    <property type="nucleotide sequence ID" value="NZ_FNSA01000003.1"/>
</dbReference>
<protein>
    <submittedName>
        <fullName evidence="1">Uncharacterized protein</fullName>
    </submittedName>
</protein>
<keyword evidence="2" id="KW-1185">Reference proteome</keyword>
<evidence type="ECO:0000313" key="1">
    <source>
        <dbReference type="EMBL" id="SEC76426.1"/>
    </source>
</evidence>
<name>A0A1H4V679_TSUTY</name>
<dbReference type="AlphaFoldDB" id="A0A1H4V679"/>
<dbReference type="EMBL" id="FNSA01000003">
    <property type="protein sequence ID" value="SEC76426.1"/>
    <property type="molecule type" value="Genomic_DNA"/>
</dbReference>